<reference evidence="8" key="1">
    <citation type="submission" date="2013-12" db="EMBL/GenBank/DDBJ databases">
        <authorList>
            <person name="Genoscope - CEA"/>
        </authorList>
    </citation>
    <scope>NUCLEOTIDE SEQUENCE</scope>
    <source>
        <strain evidence="8">CBS 1993</strain>
    </source>
</reference>
<dbReference type="RefSeq" id="XP_022461431.1">
    <property type="nucleotide sequence ID" value="XM_022600628.1"/>
</dbReference>
<keyword evidence="3 6" id="KW-0689">Ribosomal protein</keyword>
<comment type="subcellular location">
    <subcellularLocation>
        <location evidence="1 6">Mitochondrion</location>
    </subcellularLocation>
</comment>
<sequence>MKIQQNAFTVLERTSDLLRSRMLTEQPLWYKVVANNPPQWDLTRKVRLENLQQAQEADLTKKSSTALLKTKLKPSQVKNHLLKTRKLTYIEDELRSLFYDQHPWELADPKSLIENEATLNAKYDWSKMVQLYKKLDGESVVQRTLYIKANQPETTIIEAYDQARHEYYRLKMNEDIENSVTLEESTMFGAVFQKTPLEYGYEEEQKVLEKWRVDAIQQTEILTSSRESATSSGSLIGVEEDKEDSEELSKNFEGLLDQASQQN</sequence>
<dbReference type="Pfam" id="PF13741">
    <property type="entry name" value="MRP-S25"/>
    <property type="match status" value="1"/>
</dbReference>
<dbReference type="PANTHER" id="PTHR37799">
    <property type="entry name" value="37S RIBOSOMAL PROTEIN S25, MITOCHONDRIAL"/>
    <property type="match status" value="1"/>
</dbReference>
<evidence type="ECO:0000256" key="5">
    <source>
        <dbReference type="ARBA" id="ARBA00023274"/>
    </source>
</evidence>
<reference evidence="8" key="2">
    <citation type="submission" date="2014-02" db="EMBL/GenBank/DDBJ databases">
        <title>Complete DNA sequence of /Kuraishia capsulata/ illustrates novel genomic features among budding yeasts (/Saccharomycotina/).</title>
        <authorList>
            <person name="Morales L."/>
            <person name="Noel B."/>
            <person name="Porcel B."/>
            <person name="Marcet-Houben M."/>
            <person name="Hullo M-F."/>
            <person name="Sacerdot C."/>
            <person name="Tekaia F."/>
            <person name="Leh-Louis V."/>
            <person name="Despons L."/>
            <person name="Khanna V."/>
            <person name="Aury J-M."/>
            <person name="Barbe V."/>
            <person name="Couloux A."/>
            <person name="Labadie K."/>
            <person name="Pelletier E."/>
            <person name="Souciet J-L."/>
            <person name="Boekhout T."/>
            <person name="Gabaldon T."/>
            <person name="Wincker P."/>
            <person name="Dujon B."/>
        </authorList>
    </citation>
    <scope>NUCLEOTIDE SEQUENCE</scope>
    <source>
        <strain evidence="8">CBS 1993</strain>
    </source>
</reference>
<gene>
    <name evidence="8" type="ORF">KUCA_T00005433001</name>
</gene>
<dbReference type="AlphaFoldDB" id="W6MXT5"/>
<proteinExistence type="inferred from homology"/>
<dbReference type="OrthoDB" id="5542239at2759"/>
<dbReference type="Proteomes" id="UP000019384">
    <property type="component" value="Unassembled WGS sequence"/>
</dbReference>
<dbReference type="PIRSF" id="PIRSF029764">
    <property type="entry name" value="RSM25"/>
    <property type="match status" value="1"/>
</dbReference>
<evidence type="ECO:0000256" key="2">
    <source>
        <dbReference type="ARBA" id="ARBA00009864"/>
    </source>
</evidence>
<evidence type="ECO:0000256" key="1">
    <source>
        <dbReference type="ARBA" id="ARBA00004173"/>
    </source>
</evidence>
<dbReference type="PANTHER" id="PTHR37799:SF1">
    <property type="entry name" value="SMALL RIBOSOMAL SUBUNIT PROTEIN MS23"/>
    <property type="match status" value="1"/>
</dbReference>
<dbReference type="InterPro" id="IPR016939">
    <property type="entry name" value="Ribosomal_mS23_fun"/>
</dbReference>
<dbReference type="GO" id="GO:0005763">
    <property type="term" value="C:mitochondrial small ribosomal subunit"/>
    <property type="evidence" value="ECO:0007669"/>
    <property type="project" value="UniProtKB-UniRule"/>
</dbReference>
<dbReference type="GeneID" id="34522819"/>
<evidence type="ECO:0000256" key="6">
    <source>
        <dbReference type="PIRNR" id="PIRNR029764"/>
    </source>
</evidence>
<comment type="subunit">
    <text evidence="6">Component of the mitochondrial small ribosomal subunit.</text>
</comment>
<organism evidence="8 9">
    <name type="scientific">Kuraishia capsulata CBS 1993</name>
    <dbReference type="NCBI Taxonomy" id="1382522"/>
    <lineage>
        <taxon>Eukaryota</taxon>
        <taxon>Fungi</taxon>
        <taxon>Dikarya</taxon>
        <taxon>Ascomycota</taxon>
        <taxon>Saccharomycotina</taxon>
        <taxon>Pichiomycetes</taxon>
        <taxon>Pichiales</taxon>
        <taxon>Pichiaceae</taxon>
        <taxon>Kuraishia</taxon>
    </lineage>
</organism>
<name>W6MXT5_9ASCO</name>
<accession>W6MXT5</accession>
<dbReference type="EMBL" id="HG793130">
    <property type="protein sequence ID" value="CDK29445.1"/>
    <property type="molecule type" value="Genomic_DNA"/>
</dbReference>
<feature type="compositionally biased region" description="Low complexity" evidence="7">
    <location>
        <begin position="224"/>
        <end position="234"/>
    </location>
</feature>
<evidence type="ECO:0000256" key="7">
    <source>
        <dbReference type="SAM" id="MobiDB-lite"/>
    </source>
</evidence>
<dbReference type="CDD" id="cd23701">
    <property type="entry name" value="At1g26750"/>
    <property type="match status" value="1"/>
</dbReference>
<comment type="similarity">
    <text evidence="2">Belongs to the mitochondrion-specific ribosomal protein mS23 family.</text>
</comment>
<keyword evidence="5 6" id="KW-0687">Ribonucleoprotein</keyword>
<evidence type="ECO:0000256" key="3">
    <source>
        <dbReference type="ARBA" id="ARBA00022980"/>
    </source>
</evidence>
<evidence type="ECO:0000256" key="4">
    <source>
        <dbReference type="ARBA" id="ARBA00023128"/>
    </source>
</evidence>
<feature type="region of interest" description="Disordered" evidence="7">
    <location>
        <begin position="223"/>
        <end position="263"/>
    </location>
</feature>
<keyword evidence="9" id="KW-1185">Reference proteome</keyword>
<dbReference type="GO" id="GO:0003735">
    <property type="term" value="F:structural constituent of ribosome"/>
    <property type="evidence" value="ECO:0007669"/>
    <property type="project" value="UniProtKB-UniRule"/>
</dbReference>
<keyword evidence="4 6" id="KW-0496">Mitochondrion</keyword>
<dbReference type="STRING" id="1382522.W6MXT5"/>
<protein>
    <recommendedName>
        <fullName evidence="6">37S ribosomal protein S25, mitochondrial</fullName>
    </recommendedName>
</protein>
<dbReference type="HOGENOM" id="CLU_081350_0_0_1"/>
<evidence type="ECO:0000313" key="9">
    <source>
        <dbReference type="Proteomes" id="UP000019384"/>
    </source>
</evidence>
<dbReference type="InterPro" id="IPR059242">
    <property type="entry name" value="mS23_dom"/>
</dbReference>
<evidence type="ECO:0000313" key="8">
    <source>
        <dbReference type="EMBL" id="CDK29445.1"/>
    </source>
</evidence>